<evidence type="ECO:0000259" key="2">
    <source>
        <dbReference type="Pfam" id="PF22980"/>
    </source>
</evidence>
<organism evidence="3 4">
    <name type="scientific">Penicillium daleae</name>
    <dbReference type="NCBI Taxonomy" id="63821"/>
    <lineage>
        <taxon>Eukaryota</taxon>
        <taxon>Fungi</taxon>
        <taxon>Dikarya</taxon>
        <taxon>Ascomycota</taxon>
        <taxon>Pezizomycotina</taxon>
        <taxon>Eurotiomycetes</taxon>
        <taxon>Eurotiomycetidae</taxon>
        <taxon>Eurotiales</taxon>
        <taxon>Aspergillaceae</taxon>
        <taxon>Penicillium</taxon>
    </lineage>
</organism>
<name>A0AAD6C0A1_9EURO</name>
<dbReference type="EMBL" id="JAPVEA010000008">
    <property type="protein sequence ID" value="KAJ5440134.1"/>
    <property type="molecule type" value="Genomic_DNA"/>
</dbReference>
<evidence type="ECO:0000256" key="1">
    <source>
        <dbReference type="SAM" id="MobiDB-lite"/>
    </source>
</evidence>
<feature type="compositionally biased region" description="Polar residues" evidence="1">
    <location>
        <begin position="241"/>
        <end position="251"/>
    </location>
</feature>
<gene>
    <name evidence="3" type="ORF">N7458_011132</name>
</gene>
<evidence type="ECO:0000313" key="3">
    <source>
        <dbReference type="EMBL" id="KAJ5440134.1"/>
    </source>
</evidence>
<feature type="domain" description="Myb-like DNA-binding" evidence="2">
    <location>
        <begin position="14"/>
        <end position="59"/>
    </location>
</feature>
<feature type="compositionally biased region" description="Basic and acidic residues" evidence="1">
    <location>
        <begin position="253"/>
        <end position="272"/>
    </location>
</feature>
<dbReference type="AlphaFoldDB" id="A0AAD6C0A1"/>
<dbReference type="Proteomes" id="UP001213681">
    <property type="component" value="Unassembled WGS sequence"/>
</dbReference>
<reference evidence="3" key="2">
    <citation type="journal article" date="2023" name="IMA Fungus">
        <title>Comparative genomic study of the Penicillium genus elucidates a diverse pangenome and 15 lateral gene transfer events.</title>
        <authorList>
            <person name="Petersen C."/>
            <person name="Sorensen T."/>
            <person name="Nielsen M.R."/>
            <person name="Sondergaard T.E."/>
            <person name="Sorensen J.L."/>
            <person name="Fitzpatrick D.A."/>
            <person name="Frisvad J.C."/>
            <person name="Nielsen K.L."/>
        </authorList>
    </citation>
    <scope>NUCLEOTIDE SEQUENCE</scope>
    <source>
        <strain evidence="3">IBT 16125</strain>
    </source>
</reference>
<proteinExistence type="predicted"/>
<evidence type="ECO:0000313" key="4">
    <source>
        <dbReference type="Proteomes" id="UP001213681"/>
    </source>
</evidence>
<dbReference type="Pfam" id="PF22980">
    <property type="entry name" value="Myb_DNA-bind_8"/>
    <property type="match status" value="1"/>
</dbReference>
<dbReference type="InterPro" id="IPR054505">
    <property type="entry name" value="Myb_DNA-bind_8"/>
</dbReference>
<protein>
    <recommendedName>
        <fullName evidence="2">Myb-like DNA-binding domain-containing protein</fullName>
    </recommendedName>
</protein>
<dbReference type="GeneID" id="81604757"/>
<comment type="caution">
    <text evidence="3">The sequence shown here is derived from an EMBL/GenBank/DDBJ whole genome shotgun (WGS) entry which is preliminary data.</text>
</comment>
<reference evidence="3" key="1">
    <citation type="submission" date="2022-12" db="EMBL/GenBank/DDBJ databases">
        <authorList>
            <person name="Petersen C."/>
        </authorList>
    </citation>
    <scope>NUCLEOTIDE SEQUENCE</scope>
    <source>
        <strain evidence="3">IBT 16125</strain>
    </source>
</reference>
<accession>A0AAD6C0A1</accession>
<feature type="region of interest" description="Disordered" evidence="1">
    <location>
        <begin position="56"/>
        <end position="94"/>
    </location>
</feature>
<keyword evidence="4" id="KW-1185">Reference proteome</keyword>
<feature type="compositionally biased region" description="Basic and acidic residues" evidence="1">
    <location>
        <begin position="72"/>
        <end position="81"/>
    </location>
</feature>
<sequence>MGQRSKVLDTEGPTPKFLYAIIRQLNLKEIDWNKVASDLEISNGHAARMRYSRFKSQIDPPSARTIKKKDAKKGGKGDLKGDLQASQAMQHQSFSESGIVPKLEPTGSTFQPNSNPFVKYEPGTPNVYGIQGPSNSQDSFYSPFSQAMSPAPNMPSPQMMPARYLENFDPISHGPQHQYLASGMSMTLPLGTYAPVPMSTPSGFTTYPSFPLAHDINMPDFPSPTPGFNSGPVITWEPVLQQKNESPTSPVGTKEDVPPPARIKQEPESGEKTIETVEIKMEQGSTDKICIS</sequence>
<dbReference type="RefSeq" id="XP_056763363.1">
    <property type="nucleotide sequence ID" value="XM_056914514.1"/>
</dbReference>
<feature type="compositionally biased region" description="Polar residues" evidence="1">
    <location>
        <begin position="84"/>
        <end position="94"/>
    </location>
</feature>
<feature type="region of interest" description="Disordered" evidence="1">
    <location>
        <begin position="241"/>
        <end position="272"/>
    </location>
</feature>